<evidence type="ECO:0008006" key="4">
    <source>
        <dbReference type="Google" id="ProtNLM"/>
    </source>
</evidence>
<feature type="region of interest" description="Disordered" evidence="1">
    <location>
        <begin position="1"/>
        <end position="25"/>
    </location>
</feature>
<organism evidence="2 3">
    <name type="scientific">Streptomyces incanus</name>
    <dbReference type="NCBI Taxonomy" id="887453"/>
    <lineage>
        <taxon>Bacteria</taxon>
        <taxon>Bacillati</taxon>
        <taxon>Actinomycetota</taxon>
        <taxon>Actinomycetes</taxon>
        <taxon>Kitasatosporales</taxon>
        <taxon>Streptomycetaceae</taxon>
        <taxon>Streptomyces</taxon>
    </lineage>
</organism>
<dbReference type="RefSeq" id="WP_381206425.1">
    <property type="nucleotide sequence ID" value="NZ_JBHSPC010000015.1"/>
</dbReference>
<proteinExistence type="predicted"/>
<accession>A0ABW0XN58</accession>
<evidence type="ECO:0000313" key="3">
    <source>
        <dbReference type="Proteomes" id="UP001596183"/>
    </source>
</evidence>
<gene>
    <name evidence="2" type="ORF">ACFP2V_05775</name>
</gene>
<dbReference type="SUPFAM" id="SSF47413">
    <property type="entry name" value="lambda repressor-like DNA-binding domains"/>
    <property type="match status" value="1"/>
</dbReference>
<keyword evidence="3" id="KW-1185">Reference proteome</keyword>
<evidence type="ECO:0000313" key="2">
    <source>
        <dbReference type="EMBL" id="MFC5669640.1"/>
    </source>
</evidence>
<name>A0ABW0XN58_9ACTN</name>
<dbReference type="InterPro" id="IPR010982">
    <property type="entry name" value="Lambda_DNA-bd_dom_sf"/>
</dbReference>
<reference evidence="3" key="1">
    <citation type="journal article" date="2019" name="Int. J. Syst. Evol. Microbiol.">
        <title>The Global Catalogue of Microorganisms (GCM) 10K type strain sequencing project: providing services to taxonomists for standard genome sequencing and annotation.</title>
        <authorList>
            <consortium name="The Broad Institute Genomics Platform"/>
            <consortium name="The Broad Institute Genome Sequencing Center for Infectious Disease"/>
            <person name="Wu L."/>
            <person name="Ma J."/>
        </authorList>
    </citation>
    <scope>NUCLEOTIDE SEQUENCE [LARGE SCALE GENOMIC DNA]</scope>
    <source>
        <strain evidence="3">JCM 13852</strain>
    </source>
</reference>
<evidence type="ECO:0000256" key="1">
    <source>
        <dbReference type="SAM" id="MobiDB-lite"/>
    </source>
</evidence>
<comment type="caution">
    <text evidence="2">The sequence shown here is derived from an EMBL/GenBank/DDBJ whole genome shotgun (WGS) entry which is preliminary data.</text>
</comment>
<sequence>MRKRQRSTPWPREIKREGPRRRRDGVQTSQLIKRRLLAAGMTGWQLADLLGVHEHQIDLEELPDLPVRVLLELARRLDIHPADLMTGSDELFERPRERQVRDRRSVGADRDALTVITALAYADGPLTADALALALIWTRHRLDAALDYARVHPDVGGALVLREVPPEAYTATPRLDVLAPHEADALAGRKNPRPSVRGPIQPTEAEVLLRVWVDGGIDTNDAAQRQALDDLAAADMVTRGDIIDRFHDHVLYSLRMLPEPSPSTDTDSAFPLS</sequence>
<protein>
    <recommendedName>
        <fullName evidence="4">HTH cro/C1-type domain-containing protein</fullName>
    </recommendedName>
</protein>
<dbReference type="Proteomes" id="UP001596183">
    <property type="component" value="Unassembled WGS sequence"/>
</dbReference>
<dbReference type="EMBL" id="JBHSPC010000015">
    <property type="protein sequence ID" value="MFC5669640.1"/>
    <property type="molecule type" value="Genomic_DNA"/>
</dbReference>